<dbReference type="EMBL" id="JANFFA010000002">
    <property type="protein sequence ID" value="MDQ2093902.1"/>
    <property type="molecule type" value="Genomic_DNA"/>
</dbReference>
<reference evidence="2" key="1">
    <citation type="submission" date="2022-07" db="EMBL/GenBank/DDBJ databases">
        <authorList>
            <person name="Otstavnykh N."/>
            <person name="Isaeva M."/>
            <person name="Bystritskaya E."/>
        </authorList>
    </citation>
    <scope>NUCLEOTIDE SEQUENCE</scope>
    <source>
        <strain evidence="2">10Alg 79</strain>
    </source>
</reference>
<dbReference type="InterPro" id="IPR035923">
    <property type="entry name" value="TT1751-like_sf"/>
</dbReference>
<comment type="caution">
    <text evidence="2">The sequence shown here is derived from an EMBL/GenBank/DDBJ whole genome shotgun (WGS) entry which is preliminary data.</text>
</comment>
<reference evidence="2" key="2">
    <citation type="submission" date="2023-04" db="EMBL/GenBank/DDBJ databases">
        <title>'Rhodoalgimonas zhirmunskyi' gen. nov., isolated from a red alga.</title>
        <authorList>
            <person name="Nedashkovskaya O.I."/>
            <person name="Otstavnykh N.Y."/>
            <person name="Bystritskaya E.P."/>
            <person name="Balabanova L.A."/>
            <person name="Isaeva M.P."/>
        </authorList>
    </citation>
    <scope>NUCLEOTIDE SEQUENCE</scope>
    <source>
        <strain evidence="2">10Alg 79</strain>
    </source>
</reference>
<evidence type="ECO:0000313" key="2">
    <source>
        <dbReference type="EMBL" id="MDQ2093902.1"/>
    </source>
</evidence>
<sequence>MKHLIKATLATATLALAAIPAHAADGVITYKTDQDFDDVTFGLENAIIEAGLVIDHVSHTGDMLERTRGDVGSDVTIFQHADIYSFCSAAVSRKVMEADPMNVVFCPYDVFVMQLPDSEDVVVGFREYPEGPMQDVQKMLDDIVKSALGTE</sequence>
<dbReference type="SUPFAM" id="SSF103247">
    <property type="entry name" value="TT1751-like"/>
    <property type="match status" value="1"/>
</dbReference>
<dbReference type="AlphaFoldDB" id="A0AAJ1UD09"/>
<protein>
    <submittedName>
        <fullName evidence="2">DUF302 domain-containing protein</fullName>
    </submittedName>
</protein>
<dbReference type="Proteomes" id="UP001227162">
    <property type="component" value="Unassembled WGS sequence"/>
</dbReference>
<gene>
    <name evidence="2" type="ORF">NOI20_07245</name>
</gene>
<dbReference type="RefSeq" id="WP_317625531.1">
    <property type="nucleotide sequence ID" value="NZ_JANFFA010000002.1"/>
</dbReference>
<keyword evidence="3" id="KW-1185">Reference proteome</keyword>
<evidence type="ECO:0000256" key="1">
    <source>
        <dbReference type="SAM" id="SignalP"/>
    </source>
</evidence>
<name>A0AAJ1UD09_9RHOB</name>
<evidence type="ECO:0000313" key="3">
    <source>
        <dbReference type="Proteomes" id="UP001227162"/>
    </source>
</evidence>
<dbReference type="Gene3D" id="3.30.310.70">
    <property type="entry name" value="TT1751-like domain"/>
    <property type="match status" value="1"/>
</dbReference>
<accession>A0AAJ1UD09</accession>
<feature type="chain" id="PRO_5042483256" evidence="1">
    <location>
        <begin position="24"/>
        <end position="151"/>
    </location>
</feature>
<proteinExistence type="predicted"/>
<keyword evidence="1" id="KW-0732">Signal</keyword>
<organism evidence="2 3">
    <name type="scientific">Rhodalgimonas zhirmunskyi</name>
    <dbReference type="NCBI Taxonomy" id="2964767"/>
    <lineage>
        <taxon>Bacteria</taxon>
        <taxon>Pseudomonadati</taxon>
        <taxon>Pseudomonadota</taxon>
        <taxon>Alphaproteobacteria</taxon>
        <taxon>Rhodobacterales</taxon>
        <taxon>Roseobacteraceae</taxon>
        <taxon>Rhodalgimonas</taxon>
    </lineage>
</organism>
<feature type="signal peptide" evidence="1">
    <location>
        <begin position="1"/>
        <end position="23"/>
    </location>
</feature>